<dbReference type="EMBL" id="QZFV01000127">
    <property type="protein sequence ID" value="RJQ78881.1"/>
    <property type="molecule type" value="Genomic_DNA"/>
</dbReference>
<evidence type="ECO:0000256" key="2">
    <source>
        <dbReference type="ARBA" id="ARBA00023002"/>
    </source>
</evidence>
<proteinExistence type="inferred from homology"/>
<name>A0A419HQX9_9PSEU</name>
<dbReference type="PRINTS" id="PR00080">
    <property type="entry name" value="SDRFAMILY"/>
</dbReference>
<dbReference type="Gene3D" id="3.40.50.720">
    <property type="entry name" value="NAD(P)-binding Rossmann-like Domain"/>
    <property type="match status" value="1"/>
</dbReference>
<dbReference type="InterPro" id="IPR036291">
    <property type="entry name" value="NAD(P)-bd_dom_sf"/>
</dbReference>
<keyword evidence="2" id="KW-0560">Oxidoreductase</keyword>
<dbReference type="PANTHER" id="PTHR42760">
    <property type="entry name" value="SHORT-CHAIN DEHYDROGENASES/REDUCTASES FAMILY MEMBER"/>
    <property type="match status" value="1"/>
</dbReference>
<keyword evidence="4" id="KW-1185">Reference proteome</keyword>
<dbReference type="AlphaFoldDB" id="A0A419HQX9"/>
<evidence type="ECO:0000313" key="4">
    <source>
        <dbReference type="Proteomes" id="UP000285112"/>
    </source>
</evidence>
<evidence type="ECO:0000313" key="3">
    <source>
        <dbReference type="EMBL" id="RJQ78881.1"/>
    </source>
</evidence>
<dbReference type="Proteomes" id="UP000285112">
    <property type="component" value="Unassembled WGS sequence"/>
</dbReference>
<accession>A0A419HQX9</accession>
<reference evidence="3 4" key="1">
    <citation type="submission" date="2018-09" db="EMBL/GenBank/DDBJ databases">
        <title>YIM PH 21725 draft genome.</title>
        <authorList>
            <person name="Miao C."/>
        </authorList>
    </citation>
    <scope>NUCLEOTIDE SEQUENCE [LARGE SCALE GENOMIC DNA]</scope>
    <source>
        <strain evidence="4">YIM PH21725</strain>
    </source>
</reference>
<organism evidence="3 4">
    <name type="scientific">Amycolatopsis panacis</name>
    <dbReference type="NCBI Taxonomy" id="2340917"/>
    <lineage>
        <taxon>Bacteria</taxon>
        <taxon>Bacillati</taxon>
        <taxon>Actinomycetota</taxon>
        <taxon>Actinomycetes</taxon>
        <taxon>Pseudonocardiales</taxon>
        <taxon>Pseudonocardiaceae</taxon>
        <taxon>Amycolatopsis</taxon>
    </lineage>
</organism>
<evidence type="ECO:0000256" key="1">
    <source>
        <dbReference type="ARBA" id="ARBA00006484"/>
    </source>
</evidence>
<dbReference type="GO" id="GO:0016616">
    <property type="term" value="F:oxidoreductase activity, acting on the CH-OH group of donors, NAD or NADP as acceptor"/>
    <property type="evidence" value="ECO:0007669"/>
    <property type="project" value="TreeGrafter"/>
</dbReference>
<dbReference type="PANTHER" id="PTHR42760:SF133">
    <property type="entry name" value="3-OXOACYL-[ACYL-CARRIER-PROTEIN] REDUCTASE"/>
    <property type="match status" value="1"/>
</dbReference>
<dbReference type="PRINTS" id="PR00081">
    <property type="entry name" value="GDHRDH"/>
</dbReference>
<gene>
    <name evidence="3" type="ORF">D5S19_27240</name>
</gene>
<comment type="similarity">
    <text evidence="1">Belongs to the short-chain dehydrogenases/reductases (SDR) family.</text>
</comment>
<comment type="caution">
    <text evidence="3">The sequence shown here is derived from an EMBL/GenBank/DDBJ whole genome shotgun (WGS) entry which is preliminary data.</text>
</comment>
<dbReference type="SUPFAM" id="SSF51735">
    <property type="entry name" value="NAD(P)-binding Rossmann-fold domains"/>
    <property type="match status" value="1"/>
</dbReference>
<dbReference type="InterPro" id="IPR002347">
    <property type="entry name" value="SDR_fam"/>
</dbReference>
<protein>
    <submittedName>
        <fullName evidence="3">SDR family oxidoreductase</fullName>
    </submittedName>
</protein>
<sequence length="277" mass="27740">MRAGSARRWRVGARRDGRCRDVVSGSGRGSGHLCSGGGAVTLAIVTGGAGCLGSEVSRGLISDGHHVLVLDRAGHQPAENLTSAVVDLTDEDSVRSAVDVGMAAHGAPAVLVTCHGWSPKGPGGRAAAGAAMPAADFLAVLRVNLLGCYLAMKTVVPAMAAAGGGRVVNVSSTSGLTGRTTASPAYAAAKAGIDALTRSFAAEYGDRGVLVSAVAPGKFRSPGWVDDPETVAGYTGGIPLGRLAEPAEIGAAIRFLVSADNTYLTGHTMVIDGGRLA</sequence>
<dbReference type="Pfam" id="PF13561">
    <property type="entry name" value="adh_short_C2"/>
    <property type="match status" value="1"/>
</dbReference>